<dbReference type="SUPFAM" id="SSF55486">
    <property type="entry name" value="Metalloproteases ('zincins'), catalytic domain"/>
    <property type="match status" value="1"/>
</dbReference>
<keyword evidence="10" id="KW-0862">Zinc</keyword>
<comment type="catalytic activity">
    <reaction evidence="1">
        <text>Release of an N-terminal amino acid, Xaa-|-Yaa- from a peptide, amide or arylamide. Xaa is preferably Ala, but may be most amino acids including Pro (slow action). When a terminal hydrophobic residue is followed by a prolyl residue, the two may be released as an intact Xaa-Pro dipeptide.</text>
        <dbReference type="EC" id="3.4.11.2"/>
    </reaction>
</comment>
<dbReference type="InterPro" id="IPR050344">
    <property type="entry name" value="Peptidase_M1_aminopeptidases"/>
</dbReference>
<keyword evidence="9" id="KW-0378">Hydrolase</keyword>
<accession>A0ABM9GIL3</accession>
<dbReference type="InterPro" id="IPR027268">
    <property type="entry name" value="Peptidase_M4/M1_CTD_sf"/>
</dbReference>
<comment type="caution">
    <text evidence="15">The sequence shown here is derived from an EMBL/GenBank/DDBJ whole genome shotgun (WGS) entry which is preliminary data.</text>
</comment>
<evidence type="ECO:0000256" key="10">
    <source>
        <dbReference type="ARBA" id="ARBA00022833"/>
    </source>
</evidence>
<protein>
    <recommendedName>
        <fullName evidence="5">Aminopeptidase N</fullName>
        <ecNumber evidence="4">3.4.11.2</ecNumber>
    </recommendedName>
</protein>
<dbReference type="Pfam" id="PF01433">
    <property type="entry name" value="Peptidase_M1"/>
    <property type="match status" value="1"/>
</dbReference>
<feature type="domain" description="Peptidase M1 membrane alanine aminopeptidase" evidence="12">
    <location>
        <begin position="244"/>
        <end position="438"/>
    </location>
</feature>
<dbReference type="SUPFAM" id="SSF63737">
    <property type="entry name" value="Leukotriene A4 hydrolase N-terminal domain"/>
    <property type="match status" value="1"/>
</dbReference>
<dbReference type="Gene3D" id="1.10.390.10">
    <property type="entry name" value="Neutral Protease Domain 2"/>
    <property type="match status" value="1"/>
</dbReference>
<evidence type="ECO:0000313" key="16">
    <source>
        <dbReference type="Proteomes" id="UP001152485"/>
    </source>
</evidence>
<evidence type="ECO:0000256" key="2">
    <source>
        <dbReference type="ARBA" id="ARBA00001947"/>
    </source>
</evidence>
<name>A0ABM9GIL3_9GAMM</name>
<dbReference type="EC" id="3.4.11.2" evidence="4"/>
<dbReference type="InterPro" id="IPR042097">
    <property type="entry name" value="Aminopeptidase_N-like_N_sf"/>
</dbReference>
<evidence type="ECO:0000256" key="6">
    <source>
        <dbReference type="ARBA" id="ARBA00022438"/>
    </source>
</evidence>
<feature type="domain" description="Aminopeptidase N-like N-terminal" evidence="14">
    <location>
        <begin position="36"/>
        <end position="202"/>
    </location>
</feature>
<evidence type="ECO:0000256" key="3">
    <source>
        <dbReference type="ARBA" id="ARBA00010136"/>
    </source>
</evidence>
<feature type="domain" description="ERAP1-like C-terminal" evidence="13">
    <location>
        <begin position="587"/>
        <end position="814"/>
    </location>
</feature>
<dbReference type="InterPro" id="IPR024571">
    <property type="entry name" value="ERAP1-like_C_dom"/>
</dbReference>
<evidence type="ECO:0000256" key="9">
    <source>
        <dbReference type="ARBA" id="ARBA00022801"/>
    </source>
</evidence>
<dbReference type="InterPro" id="IPR045357">
    <property type="entry name" value="Aminopeptidase_N-like_N"/>
</dbReference>
<sequence length="836" mass="94808">MPSYMLVVIFGMLMMLSNAVQAHRLSSDSILERQSVALKLSPTKTTFSGETTLKLSFLRNTQLVSYHARTLTINSVVLTHKGNAFALDIASPDEFDIVTHQLPESIKGPAELKIQFEGIFSEQVAGLFLKKANQGTAYIMSQFQEMEARRVFPSFDAPDKKTVFEFSVDIPKNLEALHNTRVVSTLIQGERKLIRFAPSKKIYTDVLVLAVGEFNAELLESTQYSSTVYSPKGQLVSVPNDMAELVNNTVRYMSDYLQYPLPYDKLDFLVAPIEDLAGMENVGLIAINNDQIPRLGASSDDICKFRKLIAHEVVHMWFGNDITMAWYNDYWMNESFAEFFAAKVIQNFYPDSMQCTYTPQSSAFFDDNHNARALRASVKHRGDNEAVGQLAYTKGSAILAMAEQAIGELKFKKYMRSYVKQVAGANTSLQQLTQHFTSERYFAPFMHSFVEQSSYPLISLTKEGEQLVIHQNSFFEGTDKKWTIPITIKIWDDKKLTTQSLVLDHQSQSLKDVPHTAQLFIDKLGIGYFRYIDKTGNGFFPIHLLTDAEKAAHMNNQSALAKASKLDHMAYIDELIDIVNTLPHDSAQVSSSLATIQDSFVELIPDSLSKQYIRYLTSKLPKIIDWDKILEMNNGSIWLELYGVYLHSNTAITAAKQAFSNTELTHLNNRLAVLRVVVANADKPSYQSLLDRFKHSENHLKEDLLNALGYVNSQQQVNDFYEWLLSDVTQGHKIDYRFQYPAFMPKHRAFVASYIKQNKAKISKRIADDKLQWFPYNFITACSAQEAELVKRTFSDWQDIQGLQDKLAVVLEKINGCDVNAKHSLKSVRARLGIAH</sequence>
<dbReference type="Gene3D" id="2.60.40.1910">
    <property type="match status" value="1"/>
</dbReference>
<organism evidence="15 16">
    <name type="scientific">Pseudoalteromonas holothuriae</name>
    <dbReference type="NCBI Taxonomy" id="2963714"/>
    <lineage>
        <taxon>Bacteria</taxon>
        <taxon>Pseudomonadati</taxon>
        <taxon>Pseudomonadota</taxon>
        <taxon>Gammaproteobacteria</taxon>
        <taxon>Alteromonadales</taxon>
        <taxon>Pseudoalteromonadaceae</taxon>
        <taxon>Pseudoalteromonas</taxon>
    </lineage>
</organism>
<dbReference type="Gene3D" id="2.60.40.1730">
    <property type="entry name" value="tricorn interacting facor f3 domain"/>
    <property type="match status" value="1"/>
</dbReference>
<dbReference type="InterPro" id="IPR014782">
    <property type="entry name" value="Peptidase_M1_dom"/>
</dbReference>
<comment type="cofactor">
    <cofactor evidence="2">
        <name>Zn(2+)</name>
        <dbReference type="ChEBI" id="CHEBI:29105"/>
    </cofactor>
</comment>
<dbReference type="Pfam" id="PF11838">
    <property type="entry name" value="ERAP1_C"/>
    <property type="match status" value="1"/>
</dbReference>
<evidence type="ECO:0000256" key="7">
    <source>
        <dbReference type="ARBA" id="ARBA00022670"/>
    </source>
</evidence>
<keyword evidence="7" id="KW-0645">Protease</keyword>
<comment type="similarity">
    <text evidence="3">Belongs to the peptidase M1 family.</text>
</comment>
<evidence type="ECO:0000259" key="12">
    <source>
        <dbReference type="Pfam" id="PF01433"/>
    </source>
</evidence>
<reference evidence="15 16" key="1">
    <citation type="submission" date="2022-07" db="EMBL/GenBank/DDBJ databases">
        <authorList>
            <person name="Criscuolo A."/>
        </authorList>
    </citation>
    <scope>NUCLEOTIDE SEQUENCE [LARGE SCALE GENOMIC DNA]</scope>
    <source>
        <strain evidence="16">CIP 111951</strain>
    </source>
</reference>
<evidence type="ECO:0000256" key="4">
    <source>
        <dbReference type="ARBA" id="ARBA00012564"/>
    </source>
</evidence>
<dbReference type="Proteomes" id="UP001152485">
    <property type="component" value="Unassembled WGS sequence"/>
</dbReference>
<dbReference type="RefSeq" id="WP_261593361.1">
    <property type="nucleotide sequence ID" value="NZ_CAMAPD010000009.1"/>
</dbReference>
<dbReference type="InterPro" id="IPR001930">
    <property type="entry name" value="Peptidase_M1"/>
</dbReference>
<evidence type="ECO:0000313" key="15">
    <source>
        <dbReference type="EMBL" id="CAH9060016.1"/>
    </source>
</evidence>
<evidence type="ECO:0000259" key="13">
    <source>
        <dbReference type="Pfam" id="PF11838"/>
    </source>
</evidence>
<keyword evidence="11" id="KW-0482">Metalloprotease</keyword>
<evidence type="ECO:0000259" key="14">
    <source>
        <dbReference type="Pfam" id="PF17900"/>
    </source>
</evidence>
<dbReference type="PANTHER" id="PTHR11533:SF174">
    <property type="entry name" value="PUROMYCIN-SENSITIVE AMINOPEPTIDASE-RELATED"/>
    <property type="match status" value="1"/>
</dbReference>
<proteinExistence type="inferred from homology"/>
<evidence type="ECO:0000256" key="11">
    <source>
        <dbReference type="ARBA" id="ARBA00023049"/>
    </source>
</evidence>
<evidence type="ECO:0000256" key="1">
    <source>
        <dbReference type="ARBA" id="ARBA00000098"/>
    </source>
</evidence>
<dbReference type="PANTHER" id="PTHR11533">
    <property type="entry name" value="PROTEASE M1 ZINC METALLOPROTEASE"/>
    <property type="match status" value="1"/>
</dbReference>
<evidence type="ECO:0000256" key="5">
    <source>
        <dbReference type="ARBA" id="ARBA00015611"/>
    </source>
</evidence>
<dbReference type="Pfam" id="PF17900">
    <property type="entry name" value="Peptidase_M1_N"/>
    <property type="match status" value="1"/>
</dbReference>
<keyword evidence="6" id="KW-0031">Aminopeptidase</keyword>
<evidence type="ECO:0000256" key="8">
    <source>
        <dbReference type="ARBA" id="ARBA00022723"/>
    </source>
</evidence>
<dbReference type="EMBL" id="CAMAPD010000009">
    <property type="protein sequence ID" value="CAH9060016.1"/>
    <property type="molecule type" value="Genomic_DNA"/>
</dbReference>
<dbReference type="Gene3D" id="1.25.50.20">
    <property type="match status" value="1"/>
</dbReference>
<keyword evidence="8" id="KW-0479">Metal-binding</keyword>
<dbReference type="PRINTS" id="PR00756">
    <property type="entry name" value="ALADIPTASE"/>
</dbReference>
<gene>
    <name evidence="15" type="ORF">PSECIP111951_02185</name>
</gene>